<dbReference type="SMART" id="SM00336">
    <property type="entry name" value="BBOX"/>
    <property type="match status" value="2"/>
</dbReference>
<name>A0A8W8MEN9_MAGGI</name>
<dbReference type="InterPro" id="IPR011042">
    <property type="entry name" value="6-blade_b-propeller_TolB-like"/>
</dbReference>
<evidence type="ECO:0000259" key="3">
    <source>
        <dbReference type="PROSITE" id="PS50119"/>
    </source>
</evidence>
<sequence length="556" mass="63578">MDSDNNLQDVIRCHFCEIPAPQLHCDTCHTNLCKVCAGEHHMDETKIHKVLPIKKRSYTPTYPTCPKHITKQCKLHCEQCDKAICIICVASVEHKQHKAVDIMETFQHKKEIMEKDLKELEMSIFPHYKRYASVLPAQRADLQEKCQKWKRYYIEQEEDCHAEIIKAIGRKKSEISGVLSKYQSVLDNLEQELQHKISEIAHIIHNLKDLLNSNDMNLVSSYKSCHDKFRQLPPKFEIFIPNTIPKPVNAGKLCEQFASMSLFTITAEKNELPGDELVSFQSEKLFLNQPSCVTAIRTEQQHLHSHSVVCLSDEELWTKNQNNIMKLFNIEGKLSKSIKTISGNVPEGIAVTKNGDLVYTDSNEKTVNIVKNDKIELLVSLCGWIPLDICSTSSDDFFVIMISDDNQKTTIVRYSGSTEIQSFDIQLMNDCSTTKENNIKHITENNNFDICVADYNAKMVFVLNKVGKLRFRYTGCLYCYRTILSPSGITPDSQSRILIADYNNDCIHIINENGQFLCCIDNCDLRYPCGLCVDTKDNLFVAEGDTGLVKKIQYYT</sequence>
<evidence type="ECO:0000256" key="1">
    <source>
        <dbReference type="PROSITE-ProRule" id="PRU00024"/>
    </source>
</evidence>
<keyword evidence="1" id="KW-0863">Zinc-finger</keyword>
<evidence type="ECO:0000256" key="2">
    <source>
        <dbReference type="SAM" id="Coils"/>
    </source>
</evidence>
<dbReference type="EnsemblMetazoa" id="G32634.1">
    <property type="protein sequence ID" value="G32634.1:cds"/>
    <property type="gene ID" value="G32634"/>
</dbReference>
<dbReference type="Gene3D" id="2.120.10.30">
    <property type="entry name" value="TolB, C-terminal domain"/>
    <property type="match status" value="1"/>
</dbReference>
<evidence type="ECO:0000313" key="4">
    <source>
        <dbReference type="EnsemblMetazoa" id="G32634.1:cds"/>
    </source>
</evidence>
<keyword evidence="1" id="KW-0479">Metal-binding</keyword>
<dbReference type="GO" id="GO:0008270">
    <property type="term" value="F:zinc ion binding"/>
    <property type="evidence" value="ECO:0007669"/>
    <property type="project" value="UniProtKB-KW"/>
</dbReference>
<dbReference type="GO" id="GO:0061630">
    <property type="term" value="F:ubiquitin protein ligase activity"/>
    <property type="evidence" value="ECO:0007669"/>
    <property type="project" value="TreeGrafter"/>
</dbReference>
<dbReference type="CDD" id="cd19756">
    <property type="entry name" value="Bbox2"/>
    <property type="match status" value="1"/>
</dbReference>
<dbReference type="InterPro" id="IPR047153">
    <property type="entry name" value="TRIM45/56/19-like"/>
</dbReference>
<feature type="coiled-coil region" evidence="2">
    <location>
        <begin position="179"/>
        <end position="206"/>
    </location>
</feature>
<dbReference type="SUPFAM" id="SSF57845">
    <property type="entry name" value="B-box zinc-binding domain"/>
    <property type="match status" value="1"/>
</dbReference>
<dbReference type="InterPro" id="IPR000315">
    <property type="entry name" value="Znf_B-box"/>
</dbReference>
<keyword evidence="5" id="KW-1185">Reference proteome</keyword>
<organism evidence="4 5">
    <name type="scientific">Magallana gigas</name>
    <name type="common">Pacific oyster</name>
    <name type="synonym">Crassostrea gigas</name>
    <dbReference type="NCBI Taxonomy" id="29159"/>
    <lineage>
        <taxon>Eukaryota</taxon>
        <taxon>Metazoa</taxon>
        <taxon>Spiralia</taxon>
        <taxon>Lophotrochozoa</taxon>
        <taxon>Mollusca</taxon>
        <taxon>Bivalvia</taxon>
        <taxon>Autobranchia</taxon>
        <taxon>Pteriomorphia</taxon>
        <taxon>Ostreida</taxon>
        <taxon>Ostreoidea</taxon>
        <taxon>Ostreidae</taxon>
        <taxon>Magallana</taxon>
    </lineage>
</organism>
<accession>A0A8W8MEN9</accession>
<dbReference type="PROSITE" id="PS50119">
    <property type="entry name" value="ZF_BBOX"/>
    <property type="match status" value="2"/>
</dbReference>
<keyword evidence="2" id="KW-0175">Coiled coil</keyword>
<dbReference type="PANTHER" id="PTHR25462">
    <property type="entry name" value="BONUS, ISOFORM C-RELATED"/>
    <property type="match status" value="1"/>
</dbReference>
<reference evidence="4" key="1">
    <citation type="submission" date="2022-08" db="UniProtKB">
        <authorList>
            <consortium name="EnsemblMetazoa"/>
        </authorList>
    </citation>
    <scope>IDENTIFICATION</scope>
    <source>
        <strain evidence="4">05x7-T-G4-1.051#20</strain>
    </source>
</reference>
<protein>
    <recommendedName>
        <fullName evidence="3">B box-type domain-containing protein</fullName>
    </recommendedName>
</protein>
<dbReference type="Proteomes" id="UP000005408">
    <property type="component" value="Unassembled WGS sequence"/>
</dbReference>
<dbReference type="AlphaFoldDB" id="A0A8W8MEN9"/>
<feature type="domain" description="B box-type" evidence="3">
    <location>
        <begin position="65"/>
        <end position="102"/>
    </location>
</feature>
<dbReference type="PANTHER" id="PTHR25462:SF296">
    <property type="entry name" value="MEIOTIC P26, ISOFORM F"/>
    <property type="match status" value="1"/>
</dbReference>
<dbReference type="SUPFAM" id="SSF101898">
    <property type="entry name" value="NHL repeat"/>
    <property type="match status" value="1"/>
</dbReference>
<evidence type="ECO:0000313" key="5">
    <source>
        <dbReference type="Proteomes" id="UP000005408"/>
    </source>
</evidence>
<keyword evidence="1" id="KW-0862">Zinc</keyword>
<proteinExistence type="predicted"/>
<feature type="domain" description="B box-type" evidence="3">
    <location>
        <begin position="8"/>
        <end position="53"/>
    </location>
</feature>
<dbReference type="Gene3D" id="3.30.160.60">
    <property type="entry name" value="Classic Zinc Finger"/>
    <property type="match status" value="1"/>
</dbReference>